<sequence length="450" mass="48748">MTVKVLTNTLLGIALVMFQSCVGNNITEEDSISDSKQGKLASSLASSSFNVPVAGNSFLTVKPSGANEVITSAKLANWTNSNTVISTYFRVSNTGTLNIGLKASVPSGTSIVKVTVGNISKNVTLAGSAYTNYIAGDFTISSPGYVKVDLQGVSKTGGYFADVTDITFSGSASTGTNIFSNNTSYYYWARRGPSCHLNYTIPTSNNVSYYYNEVTVPTGEDKIGSYFMANGFAEGYFGMQVNSATERRILFSVWSPFQTDDPNSIPADQKTILNRAGSGVTIGEFGNEGSGGQSYYKYNWVAGQTYKFLLKGEPDGTGKTDYTAWFLPPGTSAWKLIASWKRPQTNTYLKRFHSFLENFNPENGYQGRKVEFKNQWVRTSDGTWMPVSTAKFSVDNTYNAQQRIDAMGGTSNNAFYLQNGGFFSTIVAPGTQFSVTAPSQAPNIDLSTLP</sequence>
<name>A0A086A2F6_9FLAO</name>
<organism evidence="2 3">
    <name type="scientific">Chryseobacterium piperi</name>
    <dbReference type="NCBI Taxonomy" id="558152"/>
    <lineage>
        <taxon>Bacteria</taxon>
        <taxon>Pseudomonadati</taxon>
        <taxon>Bacteroidota</taxon>
        <taxon>Flavobacteriia</taxon>
        <taxon>Flavobacteriales</taxon>
        <taxon>Weeksellaceae</taxon>
        <taxon>Chryseobacterium group</taxon>
        <taxon>Chryseobacterium</taxon>
    </lineage>
</organism>
<protein>
    <recommendedName>
        <fullName evidence="1">DUF5077 domain-containing protein</fullName>
    </recommendedName>
</protein>
<dbReference type="Pfam" id="PF16871">
    <property type="entry name" value="DUF5077"/>
    <property type="match status" value="1"/>
</dbReference>
<dbReference type="KEGG" id="cpip:CJF12_19890"/>
<dbReference type="InterPro" id="IPR031712">
    <property type="entry name" value="DUF5077"/>
</dbReference>
<comment type="caution">
    <text evidence="2">The sequence shown here is derived from an EMBL/GenBank/DDBJ whole genome shotgun (WGS) entry which is preliminary data.</text>
</comment>
<dbReference type="Proteomes" id="UP000028709">
    <property type="component" value="Unassembled WGS sequence"/>
</dbReference>
<dbReference type="InterPro" id="IPR021862">
    <property type="entry name" value="DUF3472"/>
</dbReference>
<gene>
    <name evidence="2" type="ORF">IQ37_19585</name>
</gene>
<dbReference type="Pfam" id="PF11958">
    <property type="entry name" value="DUF3472"/>
    <property type="match status" value="1"/>
</dbReference>
<dbReference type="AlphaFoldDB" id="A0A086A2F6"/>
<keyword evidence="3" id="KW-1185">Reference proteome</keyword>
<accession>A0A086A2F6</accession>
<evidence type="ECO:0000313" key="3">
    <source>
        <dbReference type="Proteomes" id="UP000028709"/>
    </source>
</evidence>
<dbReference type="PROSITE" id="PS51257">
    <property type="entry name" value="PROKAR_LIPOPROTEIN"/>
    <property type="match status" value="1"/>
</dbReference>
<evidence type="ECO:0000259" key="1">
    <source>
        <dbReference type="Pfam" id="PF16871"/>
    </source>
</evidence>
<reference evidence="2 3" key="1">
    <citation type="submission" date="2014-07" db="EMBL/GenBank/DDBJ databases">
        <title>Genome of Chryseobacterium piperi CTM.</title>
        <authorList>
            <person name="Pipes S.E."/>
            <person name="Stropko S.J."/>
            <person name="Newman J.D."/>
        </authorList>
    </citation>
    <scope>NUCLEOTIDE SEQUENCE [LARGE SCALE GENOMIC DNA]</scope>
    <source>
        <strain evidence="2 3">CTM</strain>
    </source>
</reference>
<dbReference type="eggNOG" id="COG4932">
    <property type="taxonomic scope" value="Bacteria"/>
</dbReference>
<feature type="domain" description="DUF5077" evidence="1">
    <location>
        <begin position="51"/>
        <end position="172"/>
    </location>
</feature>
<proteinExistence type="predicted"/>
<dbReference type="OrthoDB" id="6014523at2"/>
<dbReference type="RefSeq" id="WP_034688292.1">
    <property type="nucleotide sequence ID" value="NZ_CP023049.2"/>
</dbReference>
<dbReference type="STRING" id="558152.IQ37_19585"/>
<evidence type="ECO:0000313" key="2">
    <source>
        <dbReference type="EMBL" id="KFF10870.1"/>
    </source>
</evidence>
<dbReference type="EMBL" id="JPRJ01000077">
    <property type="protein sequence ID" value="KFF10870.1"/>
    <property type="molecule type" value="Genomic_DNA"/>
</dbReference>